<evidence type="ECO:0000313" key="3">
    <source>
        <dbReference type="Proteomes" id="UP000092993"/>
    </source>
</evidence>
<sequence>MLAICYRARGHMTLHVYSKSFACPMLTVTAPPQVVVSVRGADPHQNGRRFIGALPGARTTQPPGRAGEVKRTVAKLVRLTALFELNSRRKSTYD</sequence>
<reference evidence="2 3" key="1">
    <citation type="submission" date="2016-03" db="EMBL/GenBank/DDBJ databases">
        <title>Whole genome sequencing of Grifola frondosa 9006-11.</title>
        <authorList>
            <person name="Min B."/>
            <person name="Park H."/>
            <person name="Kim J.-G."/>
            <person name="Cho H."/>
            <person name="Oh Y.-L."/>
            <person name="Kong W.-S."/>
            <person name="Choi I.-G."/>
        </authorList>
    </citation>
    <scope>NUCLEOTIDE SEQUENCE [LARGE SCALE GENOMIC DNA]</scope>
    <source>
        <strain evidence="2 3">9006-11</strain>
    </source>
</reference>
<organism evidence="2 3">
    <name type="scientific">Grifola frondosa</name>
    <name type="common">Maitake</name>
    <name type="synonym">Polyporus frondosus</name>
    <dbReference type="NCBI Taxonomy" id="5627"/>
    <lineage>
        <taxon>Eukaryota</taxon>
        <taxon>Fungi</taxon>
        <taxon>Dikarya</taxon>
        <taxon>Basidiomycota</taxon>
        <taxon>Agaricomycotina</taxon>
        <taxon>Agaricomycetes</taxon>
        <taxon>Polyporales</taxon>
        <taxon>Grifolaceae</taxon>
        <taxon>Grifola</taxon>
    </lineage>
</organism>
<evidence type="ECO:0000313" key="2">
    <source>
        <dbReference type="EMBL" id="OBZ72335.1"/>
    </source>
</evidence>
<gene>
    <name evidence="2" type="ORF">A0H81_07505</name>
</gene>
<comment type="caution">
    <text evidence="2">The sequence shown here is derived from an EMBL/GenBank/DDBJ whole genome shotgun (WGS) entry which is preliminary data.</text>
</comment>
<dbReference type="AlphaFoldDB" id="A0A1C7M5U8"/>
<proteinExistence type="predicted"/>
<accession>A0A1C7M5U8</accession>
<protein>
    <submittedName>
        <fullName evidence="2">Uncharacterized protein</fullName>
    </submittedName>
</protein>
<name>A0A1C7M5U8_GRIFR</name>
<keyword evidence="3" id="KW-1185">Reference proteome</keyword>
<feature type="region of interest" description="Disordered" evidence="1">
    <location>
        <begin position="47"/>
        <end position="68"/>
    </location>
</feature>
<evidence type="ECO:0000256" key="1">
    <source>
        <dbReference type="SAM" id="MobiDB-lite"/>
    </source>
</evidence>
<dbReference type="Proteomes" id="UP000092993">
    <property type="component" value="Unassembled WGS sequence"/>
</dbReference>
<dbReference type="EMBL" id="LUGG01000009">
    <property type="protein sequence ID" value="OBZ72335.1"/>
    <property type="molecule type" value="Genomic_DNA"/>
</dbReference>